<sequence>MFTVNFSLGNLTRDTRVKQPHSFKKKK</sequence>
<dbReference type="EMBL" id="GBXM01043200">
    <property type="protein sequence ID" value="JAH65377.1"/>
    <property type="molecule type" value="Transcribed_RNA"/>
</dbReference>
<dbReference type="AlphaFoldDB" id="A0A0E9UI13"/>
<reference evidence="1" key="1">
    <citation type="submission" date="2014-11" db="EMBL/GenBank/DDBJ databases">
        <authorList>
            <person name="Amaro Gonzalez C."/>
        </authorList>
    </citation>
    <scope>NUCLEOTIDE SEQUENCE</scope>
</reference>
<proteinExistence type="predicted"/>
<protein>
    <submittedName>
        <fullName evidence="1">Uncharacterized protein</fullName>
    </submittedName>
</protein>
<accession>A0A0E9UI13</accession>
<evidence type="ECO:0000313" key="1">
    <source>
        <dbReference type="EMBL" id="JAH65377.1"/>
    </source>
</evidence>
<reference evidence="1" key="2">
    <citation type="journal article" date="2015" name="Fish Shellfish Immunol.">
        <title>Early steps in the European eel (Anguilla anguilla)-Vibrio vulnificus interaction in the gills: Role of the RtxA13 toxin.</title>
        <authorList>
            <person name="Callol A."/>
            <person name="Pajuelo D."/>
            <person name="Ebbesson L."/>
            <person name="Teles M."/>
            <person name="MacKenzie S."/>
            <person name="Amaro C."/>
        </authorList>
    </citation>
    <scope>NUCLEOTIDE SEQUENCE</scope>
</reference>
<organism evidence="1">
    <name type="scientific">Anguilla anguilla</name>
    <name type="common">European freshwater eel</name>
    <name type="synonym">Muraena anguilla</name>
    <dbReference type="NCBI Taxonomy" id="7936"/>
    <lineage>
        <taxon>Eukaryota</taxon>
        <taxon>Metazoa</taxon>
        <taxon>Chordata</taxon>
        <taxon>Craniata</taxon>
        <taxon>Vertebrata</taxon>
        <taxon>Euteleostomi</taxon>
        <taxon>Actinopterygii</taxon>
        <taxon>Neopterygii</taxon>
        <taxon>Teleostei</taxon>
        <taxon>Anguilliformes</taxon>
        <taxon>Anguillidae</taxon>
        <taxon>Anguilla</taxon>
    </lineage>
</organism>
<name>A0A0E9UI13_ANGAN</name>